<accession>A0A9D9NGS0</accession>
<name>A0A9D9NGS0_9BACT</name>
<dbReference type="AlphaFoldDB" id="A0A9D9NGS0"/>
<comment type="caution">
    <text evidence="2">The sequence shown here is derived from an EMBL/GenBank/DDBJ whole genome shotgun (WGS) entry which is preliminary data.</text>
</comment>
<feature type="transmembrane region" description="Helical" evidence="1">
    <location>
        <begin position="49"/>
        <end position="71"/>
    </location>
</feature>
<dbReference type="Proteomes" id="UP000823604">
    <property type="component" value="Unassembled WGS sequence"/>
</dbReference>
<gene>
    <name evidence="2" type="ORF">IAB81_03620</name>
</gene>
<evidence type="ECO:0000256" key="1">
    <source>
        <dbReference type="SAM" id="Phobius"/>
    </source>
</evidence>
<keyword evidence="1" id="KW-0472">Membrane</keyword>
<feature type="transmembrane region" description="Helical" evidence="1">
    <location>
        <begin position="21"/>
        <end position="43"/>
    </location>
</feature>
<organism evidence="2 3">
    <name type="scientific">Candidatus Merdivivens pullicola</name>
    <dbReference type="NCBI Taxonomy" id="2840872"/>
    <lineage>
        <taxon>Bacteria</taxon>
        <taxon>Pseudomonadati</taxon>
        <taxon>Bacteroidota</taxon>
        <taxon>Bacteroidia</taxon>
        <taxon>Bacteroidales</taxon>
        <taxon>Muribaculaceae</taxon>
        <taxon>Muribaculaceae incertae sedis</taxon>
        <taxon>Candidatus Merdivivens</taxon>
    </lineage>
</organism>
<evidence type="ECO:0000313" key="3">
    <source>
        <dbReference type="Proteomes" id="UP000823604"/>
    </source>
</evidence>
<dbReference type="EMBL" id="JADIMA010000035">
    <property type="protein sequence ID" value="MBO8472700.1"/>
    <property type="molecule type" value="Genomic_DNA"/>
</dbReference>
<keyword evidence="1" id="KW-0812">Transmembrane</keyword>
<reference evidence="2" key="2">
    <citation type="journal article" date="2021" name="PeerJ">
        <title>Extensive microbial diversity within the chicken gut microbiome revealed by metagenomics and culture.</title>
        <authorList>
            <person name="Gilroy R."/>
            <person name="Ravi A."/>
            <person name="Getino M."/>
            <person name="Pursley I."/>
            <person name="Horton D.L."/>
            <person name="Alikhan N.F."/>
            <person name="Baker D."/>
            <person name="Gharbi K."/>
            <person name="Hall N."/>
            <person name="Watson M."/>
            <person name="Adriaenssens E.M."/>
            <person name="Foster-Nyarko E."/>
            <person name="Jarju S."/>
            <person name="Secka A."/>
            <person name="Antonio M."/>
            <person name="Oren A."/>
            <person name="Chaudhuri R.R."/>
            <person name="La Ragione R."/>
            <person name="Hildebrand F."/>
            <person name="Pallen M.J."/>
        </authorList>
    </citation>
    <scope>NUCLEOTIDE SEQUENCE</scope>
    <source>
        <strain evidence="2">B1-8020</strain>
    </source>
</reference>
<protein>
    <submittedName>
        <fullName evidence="2">Uncharacterized protein</fullName>
    </submittedName>
</protein>
<proteinExistence type="predicted"/>
<keyword evidence="1" id="KW-1133">Transmembrane helix</keyword>
<sequence>MEMIENSLASRMEGKIALKRKSVVLSLVLLVLGIAIIVVSAIIPALESGFMHSLLIFIGGVAAIIGLLLLLSAAFTKQYYYLPENSRLHKKIEYFDLTEESAIKRALENKEIESLDNYRKSTAPTLQVVLYKTGKGTVIAAQLQKYVPYTYQPVTDIILL</sequence>
<reference evidence="2" key="1">
    <citation type="submission" date="2020-10" db="EMBL/GenBank/DDBJ databases">
        <authorList>
            <person name="Gilroy R."/>
        </authorList>
    </citation>
    <scope>NUCLEOTIDE SEQUENCE</scope>
    <source>
        <strain evidence="2">B1-8020</strain>
    </source>
</reference>
<evidence type="ECO:0000313" key="2">
    <source>
        <dbReference type="EMBL" id="MBO8472700.1"/>
    </source>
</evidence>